<dbReference type="EC" id="2.4.1.-" evidence="10"/>
<evidence type="ECO:0000256" key="2">
    <source>
        <dbReference type="ARBA" id="ARBA00008661"/>
    </source>
</evidence>
<dbReference type="Pfam" id="PF01762">
    <property type="entry name" value="Galactosyl_T"/>
    <property type="match status" value="1"/>
</dbReference>
<evidence type="ECO:0000256" key="7">
    <source>
        <dbReference type="ARBA" id="ARBA00022989"/>
    </source>
</evidence>
<keyword evidence="11" id="KW-1185">Reference proteome</keyword>
<comment type="subcellular location">
    <subcellularLocation>
        <location evidence="1 10">Golgi apparatus membrane</location>
        <topology evidence="1 10">Single-pass type II membrane protein</topology>
    </subcellularLocation>
</comment>
<dbReference type="InterPro" id="IPR002659">
    <property type="entry name" value="Glyco_trans_31"/>
</dbReference>
<dbReference type="GO" id="GO:0000139">
    <property type="term" value="C:Golgi membrane"/>
    <property type="evidence" value="ECO:0007669"/>
    <property type="project" value="UniProtKB-SubCell"/>
</dbReference>
<dbReference type="PANTHER" id="PTHR11214">
    <property type="entry name" value="BETA-1,3-N-ACETYLGLUCOSAMINYLTRANSFERASE"/>
    <property type="match status" value="1"/>
</dbReference>
<keyword evidence="5" id="KW-0812">Transmembrane</keyword>
<keyword evidence="6" id="KW-0735">Signal-anchor</keyword>
<evidence type="ECO:0000256" key="5">
    <source>
        <dbReference type="ARBA" id="ARBA00022692"/>
    </source>
</evidence>
<proteinExistence type="inferred from homology"/>
<evidence type="ECO:0000256" key="1">
    <source>
        <dbReference type="ARBA" id="ARBA00004323"/>
    </source>
</evidence>
<dbReference type="WBParaSite" id="ACRNAN_Path_805.g3047.t1">
    <property type="protein sequence ID" value="ACRNAN_Path_805.g3047.t1"/>
    <property type="gene ID" value="ACRNAN_Path_805.g3047"/>
</dbReference>
<protein>
    <recommendedName>
        <fullName evidence="10">Hexosyltransferase</fullName>
        <ecNumber evidence="10">2.4.1.-</ecNumber>
    </recommendedName>
</protein>
<reference evidence="12" key="1">
    <citation type="submission" date="2022-11" db="UniProtKB">
        <authorList>
            <consortium name="WormBaseParasite"/>
        </authorList>
    </citation>
    <scope>IDENTIFICATION</scope>
</reference>
<name>A0A914CBL2_9BILA</name>
<dbReference type="Gene3D" id="3.90.550.50">
    <property type="match status" value="1"/>
</dbReference>
<dbReference type="PANTHER" id="PTHR11214:SF319">
    <property type="entry name" value="HEXOSYLTRANSFERASE"/>
    <property type="match status" value="1"/>
</dbReference>
<dbReference type="AlphaFoldDB" id="A0A914CBL2"/>
<evidence type="ECO:0000256" key="8">
    <source>
        <dbReference type="ARBA" id="ARBA00023034"/>
    </source>
</evidence>
<keyword evidence="4" id="KW-0808">Transferase</keyword>
<evidence type="ECO:0000256" key="10">
    <source>
        <dbReference type="RuleBase" id="RU363063"/>
    </source>
</evidence>
<evidence type="ECO:0000256" key="3">
    <source>
        <dbReference type="ARBA" id="ARBA00022676"/>
    </source>
</evidence>
<comment type="similarity">
    <text evidence="2 10">Belongs to the glycosyltransferase 31 family.</text>
</comment>
<dbReference type="Proteomes" id="UP000887540">
    <property type="component" value="Unplaced"/>
</dbReference>
<evidence type="ECO:0000256" key="4">
    <source>
        <dbReference type="ARBA" id="ARBA00022679"/>
    </source>
</evidence>
<evidence type="ECO:0000313" key="12">
    <source>
        <dbReference type="WBParaSite" id="ACRNAN_Path_805.g3047.t1"/>
    </source>
</evidence>
<evidence type="ECO:0000256" key="6">
    <source>
        <dbReference type="ARBA" id="ARBA00022968"/>
    </source>
</evidence>
<dbReference type="GO" id="GO:0006493">
    <property type="term" value="P:protein O-linked glycosylation"/>
    <property type="evidence" value="ECO:0007669"/>
    <property type="project" value="TreeGrafter"/>
</dbReference>
<sequence length="316" mass="36426">MQNAIDGYYHDQCNVSQQQNYITSNYHTIPGMSTMEYPGYFLLEDNTAPISLDHKLFRGFPTKNKGCNDNTSLLIGVISTPSEFSVRSKIRRTFLGQMDKTKMIFLLGSTSSPKTDFCVMEEEQKHGDILKLNILEDYRNLTLKTYGLISYADKYCKNVKCVVKMDSDVEGNVEKLEDLCQSVPDNEQMITGHIYKNISVARNISSKWYVPHYVYSDNIYRTFTHGPIYVFSGYGILPQMLKTVQEKTPFFNSENFRKLSEDIMFTGIVREKAGIKIQNFKAFPINSIFQQIFIMLQSLSQWPFKKSCNVQPPCYC</sequence>
<organism evidence="11 12">
    <name type="scientific">Acrobeloides nanus</name>
    <dbReference type="NCBI Taxonomy" id="290746"/>
    <lineage>
        <taxon>Eukaryota</taxon>
        <taxon>Metazoa</taxon>
        <taxon>Ecdysozoa</taxon>
        <taxon>Nematoda</taxon>
        <taxon>Chromadorea</taxon>
        <taxon>Rhabditida</taxon>
        <taxon>Tylenchina</taxon>
        <taxon>Cephalobomorpha</taxon>
        <taxon>Cephaloboidea</taxon>
        <taxon>Cephalobidae</taxon>
        <taxon>Acrobeloides</taxon>
    </lineage>
</organism>
<dbReference type="GO" id="GO:0016758">
    <property type="term" value="F:hexosyltransferase activity"/>
    <property type="evidence" value="ECO:0007669"/>
    <property type="project" value="InterPro"/>
</dbReference>
<evidence type="ECO:0000256" key="9">
    <source>
        <dbReference type="ARBA" id="ARBA00023136"/>
    </source>
</evidence>
<keyword evidence="3 10" id="KW-0328">Glycosyltransferase</keyword>
<accession>A0A914CBL2</accession>
<evidence type="ECO:0000313" key="11">
    <source>
        <dbReference type="Proteomes" id="UP000887540"/>
    </source>
</evidence>
<keyword evidence="8 10" id="KW-0333">Golgi apparatus</keyword>
<keyword evidence="7" id="KW-1133">Transmembrane helix</keyword>
<keyword evidence="9" id="KW-0472">Membrane</keyword>